<dbReference type="Gene3D" id="1.10.10.10">
    <property type="entry name" value="Winged helix-like DNA-binding domain superfamily/Winged helix DNA-binding domain"/>
    <property type="match status" value="1"/>
</dbReference>
<dbReference type="SMART" id="SM00421">
    <property type="entry name" value="HTH_LUXR"/>
    <property type="match status" value="1"/>
</dbReference>
<organism evidence="2 3">
    <name type="scientific">Methylorubrum rhodinum</name>
    <dbReference type="NCBI Taxonomy" id="29428"/>
    <lineage>
        <taxon>Bacteria</taxon>
        <taxon>Pseudomonadati</taxon>
        <taxon>Pseudomonadota</taxon>
        <taxon>Alphaproteobacteria</taxon>
        <taxon>Hyphomicrobiales</taxon>
        <taxon>Methylobacteriaceae</taxon>
        <taxon>Methylorubrum</taxon>
    </lineage>
</organism>
<dbReference type="GO" id="GO:0003677">
    <property type="term" value="F:DNA binding"/>
    <property type="evidence" value="ECO:0007669"/>
    <property type="project" value="UniProtKB-KW"/>
</dbReference>
<gene>
    <name evidence="2" type="ORF">HNR00_001886</name>
</gene>
<dbReference type="InterPro" id="IPR016032">
    <property type="entry name" value="Sig_transdc_resp-reg_C-effctor"/>
</dbReference>
<evidence type="ECO:0000259" key="1">
    <source>
        <dbReference type="SMART" id="SM00421"/>
    </source>
</evidence>
<dbReference type="SUPFAM" id="SSF46894">
    <property type="entry name" value="C-terminal effector domain of the bipartite response regulators"/>
    <property type="match status" value="1"/>
</dbReference>
<evidence type="ECO:0000313" key="3">
    <source>
        <dbReference type="Proteomes" id="UP000583454"/>
    </source>
</evidence>
<dbReference type="AlphaFoldDB" id="A0A840ZJ93"/>
<name>A0A840ZJ93_9HYPH</name>
<dbReference type="Proteomes" id="UP000583454">
    <property type="component" value="Unassembled WGS sequence"/>
</dbReference>
<dbReference type="SUPFAM" id="SSF55781">
    <property type="entry name" value="GAF domain-like"/>
    <property type="match status" value="1"/>
</dbReference>
<keyword evidence="2" id="KW-0238">DNA-binding</keyword>
<comment type="caution">
    <text evidence="2">The sequence shown here is derived from an EMBL/GenBank/DDBJ whole genome shotgun (WGS) entry which is preliminary data.</text>
</comment>
<dbReference type="GO" id="GO:0006355">
    <property type="term" value="P:regulation of DNA-templated transcription"/>
    <property type="evidence" value="ECO:0007669"/>
    <property type="project" value="InterPro"/>
</dbReference>
<accession>A0A840ZJ93</accession>
<protein>
    <submittedName>
        <fullName evidence="2">DNA-binding CsgD family transcriptional regulator</fullName>
    </submittedName>
</protein>
<dbReference type="EMBL" id="JACHOP010000006">
    <property type="protein sequence ID" value="MBB5757175.1"/>
    <property type="molecule type" value="Genomic_DNA"/>
</dbReference>
<dbReference type="RefSeq" id="WP_183568340.1">
    <property type="nucleotide sequence ID" value="NZ_JACHOP010000006.1"/>
</dbReference>
<dbReference type="InterPro" id="IPR036388">
    <property type="entry name" value="WH-like_DNA-bd_sf"/>
</dbReference>
<keyword evidence="3" id="KW-1185">Reference proteome</keyword>
<evidence type="ECO:0000313" key="2">
    <source>
        <dbReference type="EMBL" id="MBB5757175.1"/>
    </source>
</evidence>
<reference evidence="2 3" key="1">
    <citation type="submission" date="2020-08" db="EMBL/GenBank/DDBJ databases">
        <title>Genomic Encyclopedia of Type Strains, Phase IV (KMG-IV): sequencing the most valuable type-strain genomes for metagenomic binning, comparative biology and taxonomic classification.</title>
        <authorList>
            <person name="Goeker M."/>
        </authorList>
    </citation>
    <scope>NUCLEOTIDE SEQUENCE [LARGE SCALE GENOMIC DNA]</scope>
    <source>
        <strain evidence="2 3">DSM 2163</strain>
    </source>
</reference>
<feature type="domain" description="HTH luxR-type" evidence="1">
    <location>
        <begin position="293"/>
        <end position="350"/>
    </location>
</feature>
<proteinExistence type="predicted"/>
<dbReference type="InterPro" id="IPR000792">
    <property type="entry name" value="Tscrpt_reg_LuxR_C"/>
</dbReference>
<sequence length="357" mass="38226">MSTLSRDEVIAAIYGAASEPDGLSRIAYTLRTYLDVDSAGIWFVDRGGIVDIIQTADIAESVEPYLQYYRTLDPWTASRKTPGRVYLGSDTVDEAGLLRSEFYNDFARHFGMVRPMGLVLDLEPGSIATLALNRSETQRFLGEADRAVLQDLAIHLKAALSLRGRIQAEREVGLARSAALDAVRFAVVVCDGEARVRTLNAAAGELAASGLIGLGPRGGGLTVGAPQDGRTLQALVRSALQGQPGAMRARCPDGTGLSILVTPTRHEERSHALVCLTRDDTPPGLDAGTLVRLFGVSPAQAELCLLLLAGRTFEEAAAERGIATSTARSYFALILARTGARNLRDLLRLLTSLPQIL</sequence>